<organism evidence="15 16">
    <name type="scientific">Maudiozyma humilis</name>
    <name type="common">Sour dough yeast</name>
    <name type="synonym">Kazachstania humilis</name>
    <dbReference type="NCBI Taxonomy" id="51915"/>
    <lineage>
        <taxon>Eukaryota</taxon>
        <taxon>Fungi</taxon>
        <taxon>Dikarya</taxon>
        <taxon>Ascomycota</taxon>
        <taxon>Saccharomycotina</taxon>
        <taxon>Saccharomycetes</taxon>
        <taxon>Saccharomycetales</taxon>
        <taxon>Saccharomycetaceae</taxon>
        <taxon>Maudiozyma</taxon>
    </lineage>
</organism>
<reference evidence="15 16" key="1">
    <citation type="journal article" date="2023" name="Elife">
        <title>Identification of key yeast species and microbe-microbe interactions impacting larval growth of Drosophila in the wild.</title>
        <authorList>
            <person name="Mure A."/>
            <person name="Sugiura Y."/>
            <person name="Maeda R."/>
            <person name="Honda K."/>
            <person name="Sakurai N."/>
            <person name="Takahashi Y."/>
            <person name="Watada M."/>
            <person name="Katoh T."/>
            <person name="Gotoh A."/>
            <person name="Gotoh Y."/>
            <person name="Taniguchi I."/>
            <person name="Nakamura K."/>
            <person name="Hayashi T."/>
            <person name="Katayama T."/>
            <person name="Uemura T."/>
            <person name="Hattori Y."/>
        </authorList>
    </citation>
    <scope>NUCLEOTIDE SEQUENCE [LARGE SCALE GENOMIC DNA]</scope>
    <source>
        <strain evidence="15 16">KH-74</strain>
    </source>
</reference>
<comment type="similarity">
    <text evidence="8">Belongs to the SLP1 family.</text>
</comment>
<dbReference type="GO" id="GO:0034975">
    <property type="term" value="P:protein folding in endoplasmic reticulum"/>
    <property type="evidence" value="ECO:0007669"/>
    <property type="project" value="TreeGrafter"/>
</dbReference>
<dbReference type="EMBL" id="BTGD01000010">
    <property type="protein sequence ID" value="GMM56665.1"/>
    <property type="molecule type" value="Genomic_DNA"/>
</dbReference>
<dbReference type="SUPFAM" id="SSF49785">
    <property type="entry name" value="Galactose-binding domain-like"/>
    <property type="match status" value="1"/>
</dbReference>
<evidence type="ECO:0000256" key="10">
    <source>
        <dbReference type="ARBA" id="ARBA00075366"/>
    </source>
</evidence>
<keyword evidence="5 12" id="KW-1133">Transmembrane helix</keyword>
<accession>A0AAV5RYH3</accession>
<feature type="compositionally biased region" description="Low complexity" evidence="11">
    <location>
        <begin position="352"/>
        <end position="369"/>
    </location>
</feature>
<evidence type="ECO:0000256" key="1">
    <source>
        <dbReference type="ARBA" id="ARBA00004115"/>
    </source>
</evidence>
<evidence type="ECO:0000256" key="3">
    <source>
        <dbReference type="ARBA" id="ARBA00022729"/>
    </source>
</evidence>
<keyword evidence="16" id="KW-1185">Reference proteome</keyword>
<dbReference type="PROSITE" id="PS51469">
    <property type="entry name" value="SUN"/>
    <property type="match status" value="1"/>
</dbReference>
<evidence type="ECO:0000259" key="14">
    <source>
        <dbReference type="PROSITE" id="PS51469"/>
    </source>
</evidence>
<dbReference type="GO" id="GO:0005789">
    <property type="term" value="C:endoplasmic reticulum membrane"/>
    <property type="evidence" value="ECO:0007669"/>
    <property type="project" value="UniProtKB-SubCell"/>
</dbReference>
<evidence type="ECO:0000256" key="9">
    <source>
        <dbReference type="ARBA" id="ARBA00064635"/>
    </source>
</evidence>
<comment type="subcellular location">
    <subcellularLocation>
        <location evidence="1">Endoplasmic reticulum membrane</location>
        <topology evidence="1">Single-pass type I membrane protein</topology>
    </subcellularLocation>
</comment>
<sequence length="481" mass="52710">MKGLPLFMARLVILIVLFTVGALVHGDDAAGGNFAPVEQPQYKEQMADSSDGRRVREVADPSCLRGAGAGESYGEEMEIELGFLSSSGGSSEGKVYKDKYNYASLDCAATIVQTNSEASGATSILIENKDKYLLNPCSAENQYVVIELCEDILVEEVKLGNFEYFSSTFHNVRFYVSDRLPVTRSGWTLIGSFEAENSRQLQAFEIENPQRWARYLRIEVLSHYGNEFYCPISSVKVHGQTMMDEFKLGETEPQAPVPQEVVAEKQQASAVEETEEGAVDANVAIPHTEMERCADKPGRNESQHAVTYPKKCPQELCCKVNLVSFLKGSAQVFAGVPQSCMKNANCTTANTSGNTTAGPGGSAATTSSSIPGRKPTEDSIFKNMMRRLASLEHNSTQMSRHIEQQQRQMSRQLNASIEQAVGALRAEIVDLRRSTDTQLAQMRQQQFILELVVVLLGTIGAAYVLRVSRTPAPSTKLASTT</sequence>
<evidence type="ECO:0000256" key="2">
    <source>
        <dbReference type="ARBA" id="ARBA00022692"/>
    </source>
</evidence>
<dbReference type="InterPro" id="IPR012919">
    <property type="entry name" value="SUN_dom"/>
</dbReference>
<evidence type="ECO:0000256" key="8">
    <source>
        <dbReference type="ARBA" id="ARBA00061226"/>
    </source>
</evidence>
<feature type="signal peptide" evidence="13">
    <location>
        <begin position="1"/>
        <end position="26"/>
    </location>
</feature>
<evidence type="ECO:0000256" key="6">
    <source>
        <dbReference type="ARBA" id="ARBA00023136"/>
    </source>
</evidence>
<protein>
    <recommendedName>
        <fullName evidence="10">SUN-like protein 1</fullName>
    </recommendedName>
</protein>
<dbReference type="Proteomes" id="UP001377567">
    <property type="component" value="Unassembled WGS sequence"/>
</dbReference>
<evidence type="ECO:0000313" key="15">
    <source>
        <dbReference type="EMBL" id="GMM56665.1"/>
    </source>
</evidence>
<dbReference type="PANTHER" id="PTHR12953">
    <property type="entry name" value="MEMBRANE PROTEIN CH1 RELATED"/>
    <property type="match status" value="1"/>
</dbReference>
<keyword evidence="3 13" id="KW-0732">Signal</keyword>
<evidence type="ECO:0000256" key="5">
    <source>
        <dbReference type="ARBA" id="ARBA00022989"/>
    </source>
</evidence>
<keyword evidence="2 12" id="KW-0812">Transmembrane</keyword>
<feature type="transmembrane region" description="Helical" evidence="12">
    <location>
        <begin position="447"/>
        <end position="465"/>
    </location>
</feature>
<name>A0AAV5RYH3_MAUHU</name>
<keyword evidence="7" id="KW-0325">Glycoprotein</keyword>
<evidence type="ECO:0000256" key="4">
    <source>
        <dbReference type="ARBA" id="ARBA00022824"/>
    </source>
</evidence>
<dbReference type="AlphaFoldDB" id="A0AAV5RYH3"/>
<evidence type="ECO:0000256" key="7">
    <source>
        <dbReference type="ARBA" id="ARBA00023180"/>
    </source>
</evidence>
<keyword evidence="4" id="KW-0256">Endoplasmic reticulum</keyword>
<evidence type="ECO:0000256" key="13">
    <source>
        <dbReference type="SAM" id="SignalP"/>
    </source>
</evidence>
<dbReference type="InterPro" id="IPR045120">
    <property type="entry name" value="Suco/Slp1-like"/>
</dbReference>
<proteinExistence type="inferred from homology"/>
<keyword evidence="6 12" id="KW-0472">Membrane</keyword>
<comment type="subunit">
    <text evidence="9">Interacts with EMP65.</text>
</comment>
<dbReference type="InterPro" id="IPR008979">
    <property type="entry name" value="Galactose-bd-like_sf"/>
</dbReference>
<dbReference type="Pfam" id="PF07738">
    <property type="entry name" value="Sad1_UNC"/>
    <property type="match status" value="1"/>
</dbReference>
<evidence type="ECO:0000313" key="16">
    <source>
        <dbReference type="Proteomes" id="UP001377567"/>
    </source>
</evidence>
<comment type="caution">
    <text evidence="15">The sequence shown here is derived from an EMBL/GenBank/DDBJ whole genome shotgun (WGS) entry which is preliminary data.</text>
</comment>
<feature type="chain" id="PRO_5043753056" description="SUN-like protein 1" evidence="13">
    <location>
        <begin position="27"/>
        <end position="481"/>
    </location>
</feature>
<evidence type="ECO:0000256" key="12">
    <source>
        <dbReference type="SAM" id="Phobius"/>
    </source>
</evidence>
<gene>
    <name evidence="15" type="ORF">DAKH74_032810</name>
</gene>
<dbReference type="Gene3D" id="2.60.120.260">
    <property type="entry name" value="Galactose-binding domain-like"/>
    <property type="match status" value="1"/>
</dbReference>
<dbReference type="FunFam" id="2.60.120.260:FF:000099">
    <property type="entry name" value="Uncharacterized protein, isoform C"/>
    <property type="match status" value="1"/>
</dbReference>
<evidence type="ECO:0000256" key="11">
    <source>
        <dbReference type="SAM" id="MobiDB-lite"/>
    </source>
</evidence>
<feature type="domain" description="SUN" evidence="14">
    <location>
        <begin position="74"/>
        <end position="242"/>
    </location>
</feature>
<feature type="region of interest" description="Disordered" evidence="11">
    <location>
        <begin position="352"/>
        <end position="377"/>
    </location>
</feature>
<dbReference type="PANTHER" id="PTHR12953:SF0">
    <property type="entry name" value="SUN DOMAIN-CONTAINING OSSIFICATION FACTOR"/>
    <property type="match status" value="1"/>
</dbReference>